<accession>A0ABW1G8A7</accession>
<reference evidence="4" key="1">
    <citation type="journal article" date="2019" name="Int. J. Syst. Evol. Microbiol.">
        <title>The Global Catalogue of Microorganisms (GCM) 10K type strain sequencing project: providing services to taxonomists for standard genome sequencing and annotation.</title>
        <authorList>
            <consortium name="The Broad Institute Genomics Platform"/>
            <consortium name="The Broad Institute Genome Sequencing Center for Infectious Disease"/>
            <person name="Wu L."/>
            <person name="Ma J."/>
        </authorList>
    </citation>
    <scope>NUCLEOTIDE SEQUENCE [LARGE SCALE GENOMIC DNA]</scope>
    <source>
        <strain evidence="4">JCM 4816</strain>
    </source>
</reference>
<dbReference type="Proteomes" id="UP001596174">
    <property type="component" value="Unassembled WGS sequence"/>
</dbReference>
<dbReference type="Pfam" id="PF13676">
    <property type="entry name" value="TIR_2"/>
    <property type="match status" value="1"/>
</dbReference>
<dbReference type="InterPro" id="IPR035897">
    <property type="entry name" value="Toll_tir_struct_dom_sf"/>
</dbReference>
<comment type="caution">
    <text evidence="3">The sequence shown here is derived from an EMBL/GenBank/DDBJ whole genome shotgun (WGS) entry which is preliminary data.</text>
</comment>
<dbReference type="RefSeq" id="WP_380589027.1">
    <property type="nucleotide sequence ID" value="NZ_JBHSQJ010000141.1"/>
</dbReference>
<evidence type="ECO:0000259" key="2">
    <source>
        <dbReference type="Pfam" id="PF13676"/>
    </source>
</evidence>
<keyword evidence="4" id="KW-1185">Reference proteome</keyword>
<protein>
    <submittedName>
        <fullName evidence="3">TIR-like protein FxsC</fullName>
    </submittedName>
</protein>
<dbReference type="InterPro" id="IPR000157">
    <property type="entry name" value="TIR_dom"/>
</dbReference>
<feature type="region of interest" description="Disordered" evidence="1">
    <location>
        <begin position="395"/>
        <end position="470"/>
    </location>
</feature>
<dbReference type="EMBL" id="JBHSQJ010000141">
    <property type="protein sequence ID" value="MFC5910951.1"/>
    <property type="molecule type" value="Genomic_DNA"/>
</dbReference>
<dbReference type="NCBIfam" id="TIGR04276">
    <property type="entry name" value="FxsC_Cterm"/>
    <property type="match status" value="1"/>
</dbReference>
<proteinExistence type="predicted"/>
<evidence type="ECO:0000256" key="1">
    <source>
        <dbReference type="SAM" id="MobiDB-lite"/>
    </source>
</evidence>
<organism evidence="3 4">
    <name type="scientific">Streptacidiphilus monticola</name>
    <dbReference type="NCBI Taxonomy" id="2161674"/>
    <lineage>
        <taxon>Bacteria</taxon>
        <taxon>Bacillati</taxon>
        <taxon>Actinomycetota</taxon>
        <taxon>Actinomycetes</taxon>
        <taxon>Kitasatosporales</taxon>
        <taxon>Streptomycetaceae</taxon>
        <taxon>Streptacidiphilus</taxon>
    </lineage>
</organism>
<name>A0ABW1G8A7_9ACTN</name>
<dbReference type="InterPro" id="IPR026367">
    <property type="entry name" value="FxsC_C"/>
</dbReference>
<dbReference type="InterPro" id="IPR047603">
    <property type="entry name" value="FxsC_N"/>
</dbReference>
<evidence type="ECO:0000313" key="3">
    <source>
        <dbReference type="EMBL" id="MFC5910951.1"/>
    </source>
</evidence>
<sequence length="470" mass="52339">MSDQGSWDEDIPRPFFFLSYAHSPRGAGRPNTAASHWEDQLFRDLCEAVTELAGLEEGEPPGFMDRGLNLGEGWSGRITEALAHCRVFVPLYSPRYFRSQACGQEWAAFASREVLPKNRSSGHITGVVPVQWVVVHQDSLPGVARALQFDHRDFGEEYLTEGLQTLLKVRYFRVQYELAVHRLAQRIVQVAEDTMIKLGGRRDFQDLPSAFDPPTRRRQLRISVLACDRKNLPEGRSPDSYGVNQVDWQPYGDNADSSLAKRAAAIARQWEFHATVHDFEAEAARALDGEPPEAPGLLLLDRWALLNDERRALLERFDESNPSWVGLMEPWNPGDPECAANGVRLRRMADDVLYHLRGDRRRIPGTDTLASLEEFENALPRAALQAMHAFEDLHLPPAPQQQPDPQARAKPTLRDATERGALQAERSRPPDSTESPPTGRAPVVPLQLHEPADPPASAGSTPTGPGGGTQ</sequence>
<gene>
    <name evidence="3" type="ORF">ACFP3V_27575</name>
</gene>
<dbReference type="NCBIfam" id="NF040588">
    <property type="entry name" value="FxsC_Nterm"/>
    <property type="match status" value="1"/>
</dbReference>
<dbReference type="SUPFAM" id="SSF52200">
    <property type="entry name" value="Toll/Interleukin receptor TIR domain"/>
    <property type="match status" value="1"/>
</dbReference>
<feature type="domain" description="TIR" evidence="2">
    <location>
        <begin position="63"/>
        <end position="152"/>
    </location>
</feature>
<evidence type="ECO:0000313" key="4">
    <source>
        <dbReference type="Proteomes" id="UP001596174"/>
    </source>
</evidence>
<dbReference type="Gene3D" id="3.40.50.10140">
    <property type="entry name" value="Toll/interleukin-1 receptor homology (TIR) domain"/>
    <property type="match status" value="1"/>
</dbReference>